<name>A0A1H5RLS0_9CLOT</name>
<feature type="domain" description="Glycosyltransferase subfamily 4-like N-terminal" evidence="3">
    <location>
        <begin position="61"/>
        <end position="166"/>
    </location>
</feature>
<dbReference type="InterPro" id="IPR001296">
    <property type="entry name" value="Glyco_trans_1"/>
</dbReference>
<proteinExistence type="predicted"/>
<keyword evidence="1 4" id="KW-0808">Transferase</keyword>
<dbReference type="SUPFAM" id="SSF53756">
    <property type="entry name" value="UDP-Glycosyltransferase/glycogen phosphorylase"/>
    <property type="match status" value="1"/>
</dbReference>
<evidence type="ECO:0000256" key="1">
    <source>
        <dbReference type="ARBA" id="ARBA00022679"/>
    </source>
</evidence>
<dbReference type="Pfam" id="PF13439">
    <property type="entry name" value="Glyco_transf_4"/>
    <property type="match status" value="1"/>
</dbReference>
<evidence type="ECO:0000313" key="5">
    <source>
        <dbReference type="Proteomes" id="UP000242850"/>
    </source>
</evidence>
<dbReference type="InterPro" id="IPR028098">
    <property type="entry name" value="Glyco_trans_4-like_N"/>
</dbReference>
<keyword evidence="5" id="KW-1185">Reference proteome</keyword>
<dbReference type="EMBL" id="FNUK01000001">
    <property type="protein sequence ID" value="SEF38668.1"/>
    <property type="molecule type" value="Genomic_DNA"/>
</dbReference>
<reference evidence="5" key="1">
    <citation type="submission" date="2016-10" db="EMBL/GenBank/DDBJ databases">
        <authorList>
            <person name="Varghese N."/>
            <person name="Submissions S."/>
        </authorList>
    </citation>
    <scope>NUCLEOTIDE SEQUENCE [LARGE SCALE GENOMIC DNA]</scope>
    <source>
        <strain evidence="5">DSM 5463</strain>
    </source>
</reference>
<dbReference type="OrthoDB" id="9797829at2"/>
<dbReference type="Proteomes" id="UP000242850">
    <property type="component" value="Unassembled WGS sequence"/>
</dbReference>
<evidence type="ECO:0000259" key="2">
    <source>
        <dbReference type="Pfam" id="PF00534"/>
    </source>
</evidence>
<dbReference type="PANTHER" id="PTHR46401">
    <property type="entry name" value="GLYCOSYLTRANSFERASE WBBK-RELATED"/>
    <property type="match status" value="1"/>
</dbReference>
<evidence type="ECO:0000313" key="4">
    <source>
        <dbReference type="EMBL" id="SEF38668.1"/>
    </source>
</evidence>
<dbReference type="AlphaFoldDB" id="A0A1H5RLS0"/>
<protein>
    <submittedName>
        <fullName evidence="4">Glycosyltransferase involved in cell wall bisynthesis</fullName>
    </submittedName>
</protein>
<dbReference type="RefSeq" id="WP_103895082.1">
    <property type="nucleotide sequence ID" value="NZ_FNUK01000001.1"/>
</dbReference>
<dbReference type="PANTHER" id="PTHR46401:SF2">
    <property type="entry name" value="GLYCOSYLTRANSFERASE WBBK-RELATED"/>
    <property type="match status" value="1"/>
</dbReference>
<gene>
    <name evidence="4" type="ORF">SAMN05660865_00047</name>
</gene>
<dbReference type="GO" id="GO:0016757">
    <property type="term" value="F:glycosyltransferase activity"/>
    <property type="evidence" value="ECO:0007669"/>
    <property type="project" value="InterPro"/>
</dbReference>
<dbReference type="CDD" id="cd03809">
    <property type="entry name" value="GT4_MtfB-like"/>
    <property type="match status" value="1"/>
</dbReference>
<dbReference type="Gene3D" id="3.40.50.2000">
    <property type="entry name" value="Glycogen Phosphorylase B"/>
    <property type="match status" value="2"/>
</dbReference>
<dbReference type="Pfam" id="PF00534">
    <property type="entry name" value="Glycos_transf_1"/>
    <property type="match status" value="1"/>
</dbReference>
<dbReference type="FunFam" id="3.40.50.2000:FF:000119">
    <property type="entry name" value="Glycosyl transferase group 1"/>
    <property type="match status" value="1"/>
</dbReference>
<sequence>MNIGIDSRAAVWYRGTGIGTYTYQLIKNISLLDKENKYLLFLEGSLDFELDENFKVKNIEKYNKETFWEEVDIPNILTDTGIEIYHVPQNGIGLPCEKNCKFIITLHDVIPYKMPETVGPQYLKIYLQEVPKIVPMCDAIITVSEYSKKDIAKTLGYPEEKIYVTYLAAEDIYKPMNKNLCKAKLKEKYGIEDDFILYVGGFSPRKNIKGLIQAFSIIKNKIGNFKLVILGKKGRSYYDYRDLAYNLGLKNDVLFPGFIEVEDLPLFYNAAYMLVYPSFYEGFGLPPLEAMACGTPVIASFSTSIPEILKEDALYIDPKNPYDISEKMLMLIEDKKLYENLKLKGLLRSSYYSWRKTAIETIMIYKLLKN</sequence>
<evidence type="ECO:0000259" key="3">
    <source>
        <dbReference type="Pfam" id="PF13439"/>
    </source>
</evidence>
<feature type="domain" description="Glycosyl transferase family 1" evidence="2">
    <location>
        <begin position="185"/>
        <end position="342"/>
    </location>
</feature>
<organism evidence="4 5">
    <name type="scientific">Caloramator fervidus</name>
    <dbReference type="NCBI Taxonomy" id="29344"/>
    <lineage>
        <taxon>Bacteria</taxon>
        <taxon>Bacillati</taxon>
        <taxon>Bacillota</taxon>
        <taxon>Clostridia</taxon>
        <taxon>Eubacteriales</taxon>
        <taxon>Clostridiaceae</taxon>
        <taxon>Caloramator</taxon>
    </lineage>
</organism>
<dbReference type="GO" id="GO:0009103">
    <property type="term" value="P:lipopolysaccharide biosynthetic process"/>
    <property type="evidence" value="ECO:0007669"/>
    <property type="project" value="TreeGrafter"/>
</dbReference>
<accession>A0A1H5RLS0</accession>